<evidence type="ECO:0000256" key="1">
    <source>
        <dbReference type="SAM" id="MobiDB-lite"/>
    </source>
</evidence>
<name>A0A8J2K654_9HEXA</name>
<evidence type="ECO:0000313" key="3">
    <source>
        <dbReference type="Proteomes" id="UP000708208"/>
    </source>
</evidence>
<proteinExistence type="predicted"/>
<comment type="caution">
    <text evidence="2">The sequence shown here is derived from an EMBL/GenBank/DDBJ whole genome shotgun (WGS) entry which is preliminary data.</text>
</comment>
<reference evidence="2" key="1">
    <citation type="submission" date="2021-06" db="EMBL/GenBank/DDBJ databases">
        <authorList>
            <person name="Hodson N. C."/>
            <person name="Mongue J. A."/>
            <person name="Jaron S. K."/>
        </authorList>
    </citation>
    <scope>NUCLEOTIDE SEQUENCE</scope>
</reference>
<feature type="compositionally biased region" description="Acidic residues" evidence="1">
    <location>
        <begin position="633"/>
        <end position="646"/>
    </location>
</feature>
<gene>
    <name evidence="2" type="ORF">AFUS01_LOCUS18913</name>
</gene>
<keyword evidence="3" id="KW-1185">Reference proteome</keyword>
<feature type="compositionally biased region" description="Polar residues" evidence="1">
    <location>
        <begin position="550"/>
        <end position="583"/>
    </location>
</feature>
<protein>
    <submittedName>
        <fullName evidence="2">Uncharacterized protein</fullName>
    </submittedName>
</protein>
<feature type="non-terminal residue" evidence="2">
    <location>
        <position position="1"/>
    </location>
</feature>
<dbReference type="Proteomes" id="UP000708208">
    <property type="component" value="Unassembled WGS sequence"/>
</dbReference>
<feature type="compositionally biased region" description="Low complexity" evidence="1">
    <location>
        <begin position="533"/>
        <end position="549"/>
    </location>
</feature>
<dbReference type="EMBL" id="CAJVCH010191456">
    <property type="protein sequence ID" value="CAG7730254.1"/>
    <property type="molecule type" value="Genomic_DNA"/>
</dbReference>
<feature type="region of interest" description="Disordered" evidence="1">
    <location>
        <begin position="510"/>
        <end position="583"/>
    </location>
</feature>
<evidence type="ECO:0000313" key="2">
    <source>
        <dbReference type="EMBL" id="CAG7730254.1"/>
    </source>
</evidence>
<feature type="compositionally biased region" description="Polar residues" evidence="1">
    <location>
        <begin position="515"/>
        <end position="531"/>
    </location>
</feature>
<feature type="compositionally biased region" description="Polar residues" evidence="1">
    <location>
        <begin position="203"/>
        <end position="260"/>
    </location>
</feature>
<feature type="region of interest" description="Disordered" evidence="1">
    <location>
        <begin position="616"/>
        <end position="646"/>
    </location>
</feature>
<feature type="region of interest" description="Disordered" evidence="1">
    <location>
        <begin position="203"/>
        <end position="267"/>
    </location>
</feature>
<dbReference type="AlphaFoldDB" id="A0A8J2K654"/>
<accession>A0A8J2K654</accession>
<organism evidence="2 3">
    <name type="scientific">Allacma fusca</name>
    <dbReference type="NCBI Taxonomy" id="39272"/>
    <lineage>
        <taxon>Eukaryota</taxon>
        <taxon>Metazoa</taxon>
        <taxon>Ecdysozoa</taxon>
        <taxon>Arthropoda</taxon>
        <taxon>Hexapoda</taxon>
        <taxon>Collembola</taxon>
        <taxon>Symphypleona</taxon>
        <taxon>Sminthuridae</taxon>
        <taxon>Allacma</taxon>
    </lineage>
</organism>
<sequence length="646" mass="73844">DDDPNVGNMIGSEITKQVNVHQILSVATQSQRHVRIYDFTPINHEKEFVKDAENAIPEDPEAVAHKDHIKWAIENETARREAITDLQNRIKNLEIQLTKSRDDMNDYVVNQPAQMDKCYKNMQASMATECRHIREQFLSFHQKQIQIRDALFTCMNTCIQGVEGVTKLKDCVGETWTALEKLDEKVNPMYEKFCEAQHFNQRMSDQRNVQSHHVQQPTNNQQMGQATPHVQFNVGSTNGPQSNSHSVNQTSDHPQPNFTQYPPPNYTAMNTNMTGMITGQTMLTCDPTNAVDDQLEDFPPRDEKGNEIVVPFQLGNRHQYIPINVPRRQRILRYDLYFSKEPNNYIKTKQLSDQGIKHINSNLYHVMQFIYEFEGAMSTKGASEAQYVEFFKALVLSDAGKNWKESLMGLNGEIKTYYNLRTSFIQTLWNTTQQENAKMYFIMTQLTKVNSIKWAFELQKWFKTLCDAEFPDCTIISTIQLKIDDDMKHHFDLGVTKNIQNLGARIKELTKRSVPMNSTPRPNATPFQSTPAGRYQNNGRNNPRGRNLNQSLENSGKGKQNNGTSTQDTNAGAGTSSGQRGNYQKQQPLLNSLTQEQLQALYAGALNNILVDFTQQQDEDSKNEDGLEISIPPDEDEEEAEQLLNI</sequence>